<evidence type="ECO:0000256" key="2">
    <source>
        <dbReference type="ARBA" id="ARBA00022448"/>
    </source>
</evidence>
<feature type="domain" description="ABC transporter" evidence="5">
    <location>
        <begin position="9"/>
        <end position="243"/>
    </location>
</feature>
<dbReference type="Proteomes" id="UP000070442">
    <property type="component" value="Unassembled WGS sequence"/>
</dbReference>
<dbReference type="InterPro" id="IPR030679">
    <property type="entry name" value="ABC_ATPase_HisP-typ"/>
</dbReference>
<dbReference type="Gene3D" id="3.40.50.300">
    <property type="entry name" value="P-loop containing nucleotide triphosphate hydrolases"/>
    <property type="match status" value="1"/>
</dbReference>
<dbReference type="CDD" id="cd03262">
    <property type="entry name" value="ABC_HisP_GlnQ"/>
    <property type="match status" value="1"/>
</dbReference>
<dbReference type="PROSITE" id="PS00211">
    <property type="entry name" value="ABC_TRANSPORTER_1"/>
    <property type="match status" value="1"/>
</dbReference>
<dbReference type="AlphaFoldDB" id="A0A134AK73"/>
<proteinExistence type="inferred from homology"/>
<comment type="caution">
    <text evidence="6">The sequence shown here is derived from an EMBL/GenBank/DDBJ whole genome shotgun (WGS) entry which is preliminary data.</text>
</comment>
<dbReference type="PANTHER" id="PTHR43166:SF4">
    <property type="entry name" value="PHOSPHONATES IMPORT ATP-BINDING PROTEIN PHNC"/>
    <property type="match status" value="1"/>
</dbReference>
<dbReference type="PROSITE" id="PS50893">
    <property type="entry name" value="ABC_TRANSPORTER_2"/>
    <property type="match status" value="1"/>
</dbReference>
<reference evidence="7" key="1">
    <citation type="submission" date="2016-01" db="EMBL/GenBank/DDBJ databases">
        <authorList>
            <person name="Mitreva M."/>
            <person name="Pepin K.H."/>
            <person name="Mihindukulasuriya K.A."/>
            <person name="Fulton R."/>
            <person name="Fronick C."/>
            <person name="O'Laughlin M."/>
            <person name="Miner T."/>
            <person name="Herter B."/>
            <person name="Rosa B.A."/>
            <person name="Cordes M."/>
            <person name="Tomlinson C."/>
            <person name="Wollam A."/>
            <person name="Palsikar V.B."/>
            <person name="Mardis E.R."/>
            <person name="Wilson R.K."/>
        </authorList>
    </citation>
    <scope>NUCLEOTIDE SEQUENCE [LARGE SCALE GENOMIC DNA]</scope>
    <source>
        <strain evidence="7">DNF00729</strain>
    </source>
</reference>
<dbReference type="FunFam" id="3.40.50.300:FF:000020">
    <property type="entry name" value="Amino acid ABC transporter ATP-binding component"/>
    <property type="match status" value="1"/>
</dbReference>
<dbReference type="GO" id="GO:0005524">
    <property type="term" value="F:ATP binding"/>
    <property type="evidence" value="ECO:0007669"/>
    <property type="project" value="UniProtKB-KW"/>
</dbReference>
<dbReference type="Pfam" id="PF00005">
    <property type="entry name" value="ABC_tran"/>
    <property type="match status" value="1"/>
</dbReference>
<dbReference type="InterPro" id="IPR003593">
    <property type="entry name" value="AAA+_ATPase"/>
</dbReference>
<keyword evidence="3" id="KW-0547">Nucleotide-binding</keyword>
<sequence>MEGGIMAILEVKGITKHYGELEILNDFSLKVEKGDVLAILGPSGCGKSTLLRCINGLERISAGDILLKGESVVKSEKEMPDVRKKIGMVFQSYELFGHMNVLDNLTLGPIKAKGEDKKQAEERALALLERVGLGDKAKSYPANLSGGQQQRVAILRAMLMDPDIYLFDEVTAALDPEMVQEVLALVGELAEEGKTMLIVTHEMEFARQVADRILFLEDGAIVEDSDPETFFEHPKTERARQFLEGFHYH</sequence>
<dbReference type="GO" id="GO:0016887">
    <property type="term" value="F:ATP hydrolysis activity"/>
    <property type="evidence" value="ECO:0007669"/>
    <property type="project" value="InterPro"/>
</dbReference>
<dbReference type="InterPro" id="IPR017871">
    <property type="entry name" value="ABC_transporter-like_CS"/>
</dbReference>
<dbReference type="STRING" id="755172.HMPREF1863_00393"/>
<evidence type="ECO:0000256" key="1">
    <source>
        <dbReference type="ARBA" id="ARBA00005417"/>
    </source>
</evidence>
<evidence type="ECO:0000313" key="6">
    <source>
        <dbReference type="EMBL" id="KXB68075.1"/>
    </source>
</evidence>
<dbReference type="InterPro" id="IPR027417">
    <property type="entry name" value="P-loop_NTPase"/>
</dbReference>
<evidence type="ECO:0000313" key="7">
    <source>
        <dbReference type="Proteomes" id="UP000070442"/>
    </source>
</evidence>
<dbReference type="EMBL" id="LSDG01000008">
    <property type="protein sequence ID" value="KXB68075.1"/>
    <property type="molecule type" value="Genomic_DNA"/>
</dbReference>
<dbReference type="InterPro" id="IPR050086">
    <property type="entry name" value="MetN_ABC_transporter-like"/>
</dbReference>
<evidence type="ECO:0000259" key="5">
    <source>
        <dbReference type="PROSITE" id="PS50893"/>
    </source>
</evidence>
<dbReference type="PATRIC" id="fig|755172.3.peg.378"/>
<dbReference type="InterPro" id="IPR003439">
    <property type="entry name" value="ABC_transporter-like_ATP-bd"/>
</dbReference>
<dbReference type="GO" id="GO:0015424">
    <property type="term" value="F:ABC-type amino acid transporter activity"/>
    <property type="evidence" value="ECO:0007669"/>
    <property type="project" value="InterPro"/>
</dbReference>
<dbReference type="PIRSF" id="PIRSF039085">
    <property type="entry name" value="ABC_ATPase_HisP"/>
    <property type="match status" value="1"/>
</dbReference>
<evidence type="ECO:0000256" key="3">
    <source>
        <dbReference type="ARBA" id="ARBA00022741"/>
    </source>
</evidence>
<keyword evidence="2" id="KW-0813">Transport</keyword>
<organism evidence="6 7">
    <name type="scientific">Aedoeadaptatus coxii</name>
    <dbReference type="NCBI Taxonomy" id="755172"/>
    <lineage>
        <taxon>Bacteria</taxon>
        <taxon>Bacillati</taxon>
        <taxon>Bacillota</taxon>
        <taxon>Tissierellia</taxon>
        <taxon>Tissierellales</taxon>
        <taxon>Peptoniphilaceae</taxon>
        <taxon>Aedoeadaptatus</taxon>
    </lineage>
</organism>
<protein>
    <submittedName>
        <fullName evidence="6">Glutamate ABC transporter, ATP-binding protein GluA</fullName>
    </submittedName>
</protein>
<dbReference type="SUPFAM" id="SSF52540">
    <property type="entry name" value="P-loop containing nucleoside triphosphate hydrolases"/>
    <property type="match status" value="1"/>
</dbReference>
<keyword evidence="4 6" id="KW-0067">ATP-binding</keyword>
<dbReference type="SMART" id="SM00382">
    <property type="entry name" value="AAA"/>
    <property type="match status" value="1"/>
</dbReference>
<name>A0A134AK73_9FIRM</name>
<keyword evidence="7" id="KW-1185">Reference proteome</keyword>
<comment type="similarity">
    <text evidence="1">Belongs to the ABC transporter superfamily.</text>
</comment>
<evidence type="ECO:0000256" key="4">
    <source>
        <dbReference type="ARBA" id="ARBA00022840"/>
    </source>
</evidence>
<accession>A0A134AK73</accession>
<gene>
    <name evidence="6" type="ORF">HMPREF1863_00393</name>
</gene>
<dbReference type="PANTHER" id="PTHR43166">
    <property type="entry name" value="AMINO ACID IMPORT ATP-BINDING PROTEIN"/>
    <property type="match status" value="1"/>
</dbReference>